<dbReference type="EMBL" id="NAEW01000007">
    <property type="protein sequence ID" value="OQM40873.1"/>
    <property type="molecule type" value="Genomic_DNA"/>
</dbReference>
<dbReference type="RefSeq" id="WP_080859494.1">
    <property type="nucleotide sequence ID" value="NZ_CABGPK010000006.1"/>
</dbReference>
<evidence type="ECO:0000313" key="2">
    <source>
        <dbReference type="EMBL" id="MBD3125039.1"/>
    </source>
</evidence>
<feature type="compositionally biased region" description="Polar residues" evidence="1">
    <location>
        <begin position="12"/>
        <end position="34"/>
    </location>
</feature>
<evidence type="ECO:0000313" key="4">
    <source>
        <dbReference type="Proteomes" id="UP000192573"/>
    </source>
</evidence>
<protein>
    <submittedName>
        <fullName evidence="3">Uncharacterized protein</fullName>
    </submittedName>
</protein>
<gene>
    <name evidence="3" type="ORF">BZK42_15900</name>
    <name evidence="2" type="ORF">ID160_20405</name>
</gene>
<name>A0A1V8NWX1_CITBR</name>
<evidence type="ECO:0000256" key="1">
    <source>
        <dbReference type="SAM" id="MobiDB-lite"/>
    </source>
</evidence>
<reference evidence="3 4" key="1">
    <citation type="submission" date="2017-03" db="EMBL/GenBank/DDBJ databases">
        <authorList>
            <person name="Afonso C.L."/>
            <person name="Miller P.J."/>
            <person name="Scott M.A."/>
            <person name="Spackman E."/>
            <person name="Goraichik I."/>
            <person name="Dimitrov K.M."/>
            <person name="Suarez D.L."/>
            <person name="Swayne D.E."/>
        </authorList>
    </citation>
    <scope>NUCLEOTIDE SEQUENCE [LARGE SCALE GENOMIC DNA]</scope>
    <source>
        <strain evidence="3 4">ATCC 51113</strain>
    </source>
</reference>
<dbReference type="AlphaFoldDB" id="A0A1V8NWX1"/>
<dbReference type="Proteomes" id="UP000605024">
    <property type="component" value="Unassembled WGS sequence"/>
</dbReference>
<dbReference type="Proteomes" id="UP000192573">
    <property type="component" value="Unassembled WGS sequence"/>
</dbReference>
<organism evidence="3 4">
    <name type="scientific">Citrobacter braakii</name>
    <dbReference type="NCBI Taxonomy" id="57706"/>
    <lineage>
        <taxon>Bacteria</taxon>
        <taxon>Pseudomonadati</taxon>
        <taxon>Pseudomonadota</taxon>
        <taxon>Gammaproteobacteria</taxon>
        <taxon>Enterobacterales</taxon>
        <taxon>Enterobacteriaceae</taxon>
        <taxon>Citrobacter</taxon>
        <taxon>Citrobacter freundii complex</taxon>
    </lineage>
</organism>
<evidence type="ECO:0000313" key="3">
    <source>
        <dbReference type="EMBL" id="OQM40873.1"/>
    </source>
</evidence>
<feature type="region of interest" description="Disordered" evidence="1">
    <location>
        <begin position="1"/>
        <end position="35"/>
    </location>
</feature>
<reference evidence="2" key="2">
    <citation type="submission" date="2020-09" db="EMBL/GenBank/DDBJ databases">
        <title>Characterization of IncC plasmids in Enterobacterales of food-producing animals originating from China.</title>
        <authorList>
            <person name="Zhang Y."/>
            <person name="Lei C.-W."/>
        </authorList>
    </citation>
    <scope>NUCLEOTIDE SEQUENCE</scope>
    <source>
        <strain evidence="2">CC1</strain>
    </source>
</reference>
<dbReference type="EMBL" id="JACXSK010000016">
    <property type="protein sequence ID" value="MBD3125039.1"/>
    <property type="molecule type" value="Genomic_DNA"/>
</dbReference>
<accession>A0A1V8NWX1</accession>
<comment type="caution">
    <text evidence="3">The sequence shown here is derived from an EMBL/GenBank/DDBJ whole genome shotgun (WGS) entry which is preliminary data.</text>
</comment>
<sequence>MLPEHLVPSRFHLSSSSTNTRPADNSENLTQGKRTLSDYEPDILISSTANGQARNMLFEECDRHLKERLFRAAKIESFTRLLNSLQAEGDINAQELSKILSTKTASVNEQGNKIWLNLITRETSDPIFYSLEEK</sequence>
<proteinExistence type="predicted"/>